<protein>
    <submittedName>
        <fullName evidence="3">Zinc-binding dehydrogenase</fullName>
    </submittedName>
</protein>
<dbReference type="Gene3D" id="3.40.50.720">
    <property type="entry name" value="NAD(P)-binding Rossmann-like Domain"/>
    <property type="match status" value="1"/>
</dbReference>
<proteinExistence type="predicted"/>
<organism evidence="3 4">
    <name type="scientific">Billgrantia sulfidoxydans</name>
    <dbReference type="NCBI Taxonomy" id="2733484"/>
    <lineage>
        <taxon>Bacteria</taxon>
        <taxon>Pseudomonadati</taxon>
        <taxon>Pseudomonadota</taxon>
        <taxon>Gammaproteobacteria</taxon>
        <taxon>Oceanospirillales</taxon>
        <taxon>Halomonadaceae</taxon>
        <taxon>Billgrantia</taxon>
    </lineage>
</organism>
<sequence length="344" mass="37056">MKQVVIVGHGGNEVVEVREVERPRRRPGEALLRLRAGTLNQVDLYMRNSGAGITHELPLVMGLDGAGVVEEIDAEETRLAVGQRVVIHPGVACGHCEFCRRGDDVLCTRMKLLGEHIDGTFAEWISVPAQNVFPLPSHLDDVQAAAMGVNYLTAWRMLFTRARLKPWETVLVFGVGGGVSLAAMQLARSVGARVIVTSREDGKLEKALALGAHEAINGRTQDVARSVMALTGGRGVDVVVENVGEAVWSSALKSLVRGGRLVTCGATSGDQPPADIKRIFIRQLQIIGSTSGTLAEFGELLAYVERHGITPVIDSIYPLEAIHQALDRLGADDRMGKVGLEFPH</sequence>
<dbReference type="SMART" id="SM00829">
    <property type="entry name" value="PKS_ER"/>
    <property type="match status" value="1"/>
</dbReference>
<dbReference type="InterPro" id="IPR020843">
    <property type="entry name" value="ER"/>
</dbReference>
<evidence type="ECO:0000313" key="4">
    <source>
        <dbReference type="Proteomes" id="UP000671868"/>
    </source>
</evidence>
<dbReference type="InterPro" id="IPR036291">
    <property type="entry name" value="NAD(P)-bd_dom_sf"/>
</dbReference>
<evidence type="ECO:0000256" key="1">
    <source>
        <dbReference type="ARBA" id="ARBA00022857"/>
    </source>
</evidence>
<dbReference type="PANTHER" id="PTHR44154:SF1">
    <property type="entry name" value="QUINONE OXIDOREDUCTASE"/>
    <property type="match status" value="1"/>
</dbReference>
<dbReference type="InterPro" id="IPR013149">
    <property type="entry name" value="ADH-like_C"/>
</dbReference>
<dbReference type="SUPFAM" id="SSF50129">
    <property type="entry name" value="GroES-like"/>
    <property type="match status" value="1"/>
</dbReference>
<evidence type="ECO:0000259" key="2">
    <source>
        <dbReference type="SMART" id="SM00829"/>
    </source>
</evidence>
<gene>
    <name evidence="3" type="ORF">HNO51_18805</name>
</gene>
<dbReference type="InterPro" id="IPR013154">
    <property type="entry name" value="ADH-like_N"/>
</dbReference>
<evidence type="ECO:0000313" key="3">
    <source>
        <dbReference type="EMBL" id="QTP56549.1"/>
    </source>
</evidence>
<dbReference type="InterPro" id="IPR011032">
    <property type="entry name" value="GroES-like_sf"/>
</dbReference>
<dbReference type="SUPFAM" id="SSF51735">
    <property type="entry name" value="NAD(P)-binding Rossmann-fold domains"/>
    <property type="match status" value="1"/>
</dbReference>
<dbReference type="EMBL" id="CP053381">
    <property type="protein sequence ID" value="QTP56549.1"/>
    <property type="molecule type" value="Genomic_DNA"/>
</dbReference>
<dbReference type="Gene3D" id="3.90.180.10">
    <property type="entry name" value="Medium-chain alcohol dehydrogenases, catalytic domain"/>
    <property type="match status" value="1"/>
</dbReference>
<dbReference type="Pfam" id="PF00107">
    <property type="entry name" value="ADH_zinc_N"/>
    <property type="match status" value="1"/>
</dbReference>
<feature type="domain" description="Enoyl reductase (ER)" evidence="2">
    <location>
        <begin position="10"/>
        <end position="340"/>
    </location>
</feature>
<dbReference type="RefSeq" id="WP_209538067.1">
    <property type="nucleotide sequence ID" value="NZ_CP053381.1"/>
</dbReference>
<name>A0ABX7WC19_9GAMM</name>
<reference evidence="3 4" key="1">
    <citation type="journal article" date="2021" name="Front. Microbiol.">
        <title>Aerobic Denitrification and Heterotrophic Sulfur Oxidation in the Genus Halomonas Revealed by Six Novel Species Characterizations and Genome-Based Analysis.</title>
        <authorList>
            <person name="Wang L."/>
            <person name="Shao Z."/>
        </authorList>
    </citation>
    <scope>NUCLEOTIDE SEQUENCE [LARGE SCALE GENOMIC DNA]</scope>
    <source>
        <strain evidence="3 4">MCCC 1A11059</strain>
    </source>
</reference>
<dbReference type="Proteomes" id="UP000671868">
    <property type="component" value="Chromosome"/>
</dbReference>
<keyword evidence="4" id="KW-1185">Reference proteome</keyword>
<accession>A0ABX7WC19</accession>
<dbReference type="PANTHER" id="PTHR44154">
    <property type="entry name" value="QUINONE OXIDOREDUCTASE"/>
    <property type="match status" value="1"/>
</dbReference>
<dbReference type="InterPro" id="IPR051603">
    <property type="entry name" value="Zinc-ADH_QOR/CCCR"/>
</dbReference>
<keyword evidence="1" id="KW-0521">NADP</keyword>
<dbReference type="Pfam" id="PF08240">
    <property type="entry name" value="ADH_N"/>
    <property type="match status" value="1"/>
</dbReference>